<protein>
    <submittedName>
        <fullName evidence="1">Uncharacterized protein</fullName>
    </submittedName>
</protein>
<gene>
    <name evidence="1" type="ORF">BAZSYMB_SCAFFOLD00010_16</name>
</gene>
<evidence type="ECO:0000313" key="1">
    <source>
        <dbReference type="EMBL" id="SEH86159.1"/>
    </source>
</evidence>
<organism evidence="1 2">
    <name type="scientific">Bathymodiolus azoricus thioautotrophic gill symbiont</name>
    <dbReference type="NCBI Taxonomy" id="235205"/>
    <lineage>
        <taxon>Bacteria</taxon>
        <taxon>Pseudomonadati</taxon>
        <taxon>Pseudomonadota</taxon>
        <taxon>Gammaproteobacteria</taxon>
        <taxon>sulfur-oxidizing symbionts</taxon>
    </lineage>
</organism>
<reference evidence="2" key="1">
    <citation type="submission" date="2016-06" db="EMBL/GenBank/DDBJ databases">
        <authorList>
            <person name="Petersen J."/>
            <person name="Sayavedra L."/>
        </authorList>
    </citation>
    <scope>NUCLEOTIDE SEQUENCE [LARGE SCALE GENOMIC DNA]</scope>
    <source>
        <strain evidence="2">BazSymB</strain>
    </source>
</reference>
<name>A0A1H6LIT3_9GAMM</name>
<evidence type="ECO:0000313" key="2">
    <source>
        <dbReference type="Proteomes" id="UP000198559"/>
    </source>
</evidence>
<dbReference type="AlphaFoldDB" id="A0A1H6LIT3"/>
<proteinExistence type="predicted"/>
<dbReference type="Proteomes" id="UP000198559">
    <property type="component" value="Unassembled WGS sequence"/>
</dbReference>
<sequence>MLKPIKTLTPPKSLLNMLMKLLKLLNATETIILLKRLIIMPF</sequence>
<accession>A0A1H6LIT3</accession>
<dbReference type="EMBL" id="CVUD02000188">
    <property type="protein sequence ID" value="SEH86159.1"/>
    <property type="molecule type" value="Genomic_DNA"/>
</dbReference>